<dbReference type="OrthoDB" id="16820at2759"/>
<comment type="catalytic activity">
    <reaction evidence="5">
        <text>(R)-methylmalonyl-CoA = (S)-methylmalonyl-CoA</text>
        <dbReference type="Rhea" id="RHEA:20553"/>
        <dbReference type="ChEBI" id="CHEBI:57326"/>
        <dbReference type="ChEBI" id="CHEBI:57327"/>
        <dbReference type="EC" id="5.1.99.1"/>
    </reaction>
    <physiologicalReaction direction="right-to-left" evidence="5">
        <dbReference type="Rhea" id="RHEA:20555"/>
    </physiologicalReaction>
</comment>
<evidence type="ECO:0000256" key="7">
    <source>
        <dbReference type="ARBA" id="ARBA00066411"/>
    </source>
</evidence>
<dbReference type="InterPro" id="IPR051785">
    <property type="entry name" value="MMCE/EMCE_epimerase"/>
</dbReference>
<evidence type="ECO:0000256" key="3">
    <source>
        <dbReference type="ARBA" id="ARBA00023235"/>
    </source>
</evidence>
<proteinExistence type="inferred from homology"/>
<dbReference type="CDD" id="cd07249">
    <property type="entry name" value="MMCE"/>
    <property type="match status" value="1"/>
</dbReference>
<dbReference type="PANTHER" id="PTHR43048">
    <property type="entry name" value="METHYLMALONYL-COA EPIMERASE"/>
    <property type="match status" value="1"/>
</dbReference>
<accession>A0A1R1YC21</accession>
<gene>
    <name evidence="12" type="ORF">AYI70_g1592</name>
    <name evidence="11" type="ORF">AYI70_g9408</name>
</gene>
<dbReference type="EMBL" id="LSSN01000346">
    <property type="protein sequence ID" value="OMJ24420.1"/>
    <property type="molecule type" value="Genomic_DNA"/>
</dbReference>
<protein>
    <recommendedName>
        <fullName evidence="8">Methylmalonyl-CoA epimerase, mitochondrial</fullName>
        <ecNumber evidence="7">5.1.99.1</ecNumber>
    </recommendedName>
    <alternativeName>
        <fullName evidence="9">DL-methylmalonyl-CoA racemase</fullName>
    </alternativeName>
</protein>
<dbReference type="PROSITE" id="PS51819">
    <property type="entry name" value="VOC"/>
    <property type="match status" value="1"/>
</dbReference>
<dbReference type="Pfam" id="PF13669">
    <property type="entry name" value="Glyoxalase_4"/>
    <property type="match status" value="1"/>
</dbReference>
<evidence type="ECO:0000256" key="2">
    <source>
        <dbReference type="ARBA" id="ARBA00022723"/>
    </source>
</evidence>
<dbReference type="InterPro" id="IPR037523">
    <property type="entry name" value="VOC_core"/>
</dbReference>
<dbReference type="EC" id="5.1.99.1" evidence="7"/>
<reference evidence="12 13" key="1">
    <citation type="submission" date="2017-01" db="EMBL/GenBank/DDBJ databases">
        <authorList>
            <person name="Mah S.A."/>
            <person name="Swanson W.J."/>
            <person name="Moy G.W."/>
            <person name="Vacquier V.D."/>
        </authorList>
    </citation>
    <scope>NUCLEOTIDE SEQUENCE [LARGE SCALE GENOMIC DNA]</scope>
    <source>
        <strain evidence="12 13">GSMNP</strain>
    </source>
</reference>
<evidence type="ECO:0000256" key="5">
    <source>
        <dbReference type="ARBA" id="ARBA00050406"/>
    </source>
</evidence>
<evidence type="ECO:0000256" key="6">
    <source>
        <dbReference type="ARBA" id="ARBA00053742"/>
    </source>
</evidence>
<keyword evidence="2" id="KW-0479">Metal-binding</keyword>
<feature type="domain" description="VOC" evidence="10">
    <location>
        <begin position="38"/>
        <end position="167"/>
    </location>
</feature>
<keyword evidence="3" id="KW-0413">Isomerase</keyword>
<name>A0A1R1YC21_9FUNG</name>
<dbReference type="FunFam" id="3.10.180.10:FF:000003">
    <property type="entry name" value="Methylmalonyl-CoA epimerase, mitochondrial"/>
    <property type="match status" value="1"/>
</dbReference>
<dbReference type="SUPFAM" id="SSF54593">
    <property type="entry name" value="Glyoxalase/Bleomycin resistance protein/Dihydroxybiphenyl dioxygenase"/>
    <property type="match status" value="1"/>
</dbReference>
<dbReference type="PANTHER" id="PTHR43048:SF3">
    <property type="entry name" value="METHYLMALONYL-COA EPIMERASE, MITOCHONDRIAL"/>
    <property type="match status" value="1"/>
</dbReference>
<organism evidence="12 13">
    <name type="scientific">Smittium culicis</name>
    <dbReference type="NCBI Taxonomy" id="133412"/>
    <lineage>
        <taxon>Eukaryota</taxon>
        <taxon>Fungi</taxon>
        <taxon>Fungi incertae sedis</taxon>
        <taxon>Zoopagomycota</taxon>
        <taxon>Kickxellomycotina</taxon>
        <taxon>Harpellomycetes</taxon>
        <taxon>Harpellales</taxon>
        <taxon>Legeriomycetaceae</taxon>
        <taxon>Smittium</taxon>
    </lineage>
</organism>
<evidence type="ECO:0000256" key="1">
    <source>
        <dbReference type="ARBA" id="ARBA00009308"/>
    </source>
</evidence>
<dbReference type="GO" id="GO:0046491">
    <property type="term" value="P:L-methylmalonyl-CoA metabolic process"/>
    <property type="evidence" value="ECO:0007669"/>
    <property type="project" value="TreeGrafter"/>
</dbReference>
<dbReference type="InterPro" id="IPR017515">
    <property type="entry name" value="MeMalonyl-CoA_epimerase"/>
</dbReference>
<dbReference type="STRING" id="133412.A0A1R1YC21"/>
<sequence length="167" mass="18062">MSLLGRFSKQMFRLGTRQFSTLPPKTPSPNAHVKSLGPLNHIAIATKNAESAADFYRSVLGASQISPKVQQLDHGVSTVFITLGETKIELLEPLGDSSPISQFLEKNPAGGIHHICINVANLQASLDKVLEHKIRVLGKPKIGAHGKMVVFLHPKDCGGVLVELEEN</sequence>
<dbReference type="GO" id="GO:0046872">
    <property type="term" value="F:metal ion binding"/>
    <property type="evidence" value="ECO:0007669"/>
    <property type="project" value="UniProtKB-KW"/>
</dbReference>
<dbReference type="GO" id="GO:0004493">
    <property type="term" value="F:methylmalonyl-CoA epimerase activity"/>
    <property type="evidence" value="ECO:0007669"/>
    <property type="project" value="UniProtKB-EC"/>
</dbReference>
<dbReference type="Proteomes" id="UP000187283">
    <property type="component" value="Unassembled WGS sequence"/>
</dbReference>
<evidence type="ECO:0000313" key="11">
    <source>
        <dbReference type="EMBL" id="OMJ11937.1"/>
    </source>
</evidence>
<comment type="caution">
    <text evidence="12">The sequence shown here is derived from an EMBL/GenBank/DDBJ whole genome shotgun (WGS) entry which is preliminary data.</text>
</comment>
<evidence type="ECO:0000256" key="4">
    <source>
        <dbReference type="ARBA" id="ARBA00023285"/>
    </source>
</evidence>
<comment type="function">
    <text evidence="6">Methylmalonyl-CoA epimerase involved in propionyl-CoA metabolism.</text>
</comment>
<dbReference type="AlphaFoldDB" id="A0A1R1YC21"/>
<dbReference type="NCBIfam" id="TIGR03081">
    <property type="entry name" value="metmalonyl_epim"/>
    <property type="match status" value="1"/>
</dbReference>
<dbReference type="Gene3D" id="3.10.180.10">
    <property type="entry name" value="2,3-Dihydroxybiphenyl 1,2-Dioxygenase, domain 1"/>
    <property type="match status" value="1"/>
</dbReference>
<dbReference type="InterPro" id="IPR029068">
    <property type="entry name" value="Glyas_Bleomycin-R_OHBP_Dase"/>
</dbReference>
<keyword evidence="4" id="KW-0170">Cobalt</keyword>
<keyword evidence="13" id="KW-1185">Reference proteome</keyword>
<dbReference type="EMBL" id="LSSN01004206">
    <property type="protein sequence ID" value="OMJ11937.1"/>
    <property type="molecule type" value="Genomic_DNA"/>
</dbReference>
<evidence type="ECO:0000256" key="8">
    <source>
        <dbReference type="ARBA" id="ARBA00071337"/>
    </source>
</evidence>
<evidence type="ECO:0000313" key="12">
    <source>
        <dbReference type="EMBL" id="OMJ24420.1"/>
    </source>
</evidence>
<comment type="similarity">
    <text evidence="1">Belongs to the methylmalonyl-CoA epimerase family.</text>
</comment>
<evidence type="ECO:0000313" key="13">
    <source>
        <dbReference type="Proteomes" id="UP000187283"/>
    </source>
</evidence>
<evidence type="ECO:0000256" key="9">
    <source>
        <dbReference type="ARBA" id="ARBA00081771"/>
    </source>
</evidence>
<evidence type="ECO:0000259" key="10">
    <source>
        <dbReference type="PROSITE" id="PS51819"/>
    </source>
</evidence>